<comment type="caution">
    <text evidence="1">The sequence shown here is derived from an EMBL/GenBank/DDBJ whole genome shotgun (WGS) entry which is preliminary data.</text>
</comment>
<accession>A0AA38G818</accession>
<feature type="non-terminal residue" evidence="1">
    <location>
        <position position="1"/>
    </location>
</feature>
<reference evidence="1 2" key="1">
    <citation type="journal article" date="2021" name="Nat. Plants">
        <title>The Taxus genome provides insights into paclitaxel biosynthesis.</title>
        <authorList>
            <person name="Xiong X."/>
            <person name="Gou J."/>
            <person name="Liao Q."/>
            <person name="Li Y."/>
            <person name="Zhou Q."/>
            <person name="Bi G."/>
            <person name="Li C."/>
            <person name="Du R."/>
            <person name="Wang X."/>
            <person name="Sun T."/>
            <person name="Guo L."/>
            <person name="Liang H."/>
            <person name="Lu P."/>
            <person name="Wu Y."/>
            <person name="Zhang Z."/>
            <person name="Ro D.K."/>
            <person name="Shang Y."/>
            <person name="Huang S."/>
            <person name="Yan J."/>
        </authorList>
    </citation>
    <scope>NUCLEOTIDE SEQUENCE [LARGE SCALE GENOMIC DNA]</scope>
    <source>
        <strain evidence="1">Ta-2019</strain>
    </source>
</reference>
<name>A0AA38G818_TAXCH</name>
<dbReference type="EMBL" id="JAHRHJ020000005">
    <property type="protein sequence ID" value="KAH9316703.1"/>
    <property type="molecule type" value="Genomic_DNA"/>
</dbReference>
<gene>
    <name evidence="1" type="ORF">KI387_025330</name>
</gene>
<evidence type="ECO:0000313" key="2">
    <source>
        <dbReference type="Proteomes" id="UP000824469"/>
    </source>
</evidence>
<protein>
    <submittedName>
        <fullName evidence="1">Uncharacterized protein</fullName>
    </submittedName>
</protein>
<evidence type="ECO:0000313" key="1">
    <source>
        <dbReference type="EMBL" id="KAH9316703.1"/>
    </source>
</evidence>
<dbReference type="Proteomes" id="UP000824469">
    <property type="component" value="Unassembled WGS sequence"/>
</dbReference>
<dbReference type="AlphaFoldDB" id="A0AA38G818"/>
<organism evidence="1 2">
    <name type="scientific">Taxus chinensis</name>
    <name type="common">Chinese yew</name>
    <name type="synonym">Taxus wallichiana var. chinensis</name>
    <dbReference type="NCBI Taxonomy" id="29808"/>
    <lineage>
        <taxon>Eukaryota</taxon>
        <taxon>Viridiplantae</taxon>
        <taxon>Streptophyta</taxon>
        <taxon>Embryophyta</taxon>
        <taxon>Tracheophyta</taxon>
        <taxon>Spermatophyta</taxon>
        <taxon>Pinopsida</taxon>
        <taxon>Pinidae</taxon>
        <taxon>Conifers II</taxon>
        <taxon>Cupressales</taxon>
        <taxon>Taxaceae</taxon>
        <taxon>Taxus</taxon>
    </lineage>
</organism>
<keyword evidence="2" id="KW-1185">Reference proteome</keyword>
<feature type="non-terminal residue" evidence="1">
    <location>
        <position position="231"/>
    </location>
</feature>
<sequence>EERRKWIVANHGIDVKRAELAELGSKAFRMALTPSNIKSGFKRTGIWPLNPNALDEDMGPSRTFDTSFQDDAGAAENMLHLSRVDLEQSEDAQMVPNTQLEKESEPQQMEININECVAQQLETPNRINQIDESLSLPTEDSPPDWMKEASLNLGVNLNFNNEEVSLSLPSHPTLLHDSDLVHYYVGSQPEENDADSQLEAAGVLGADSNQTCEANQGQKTLGRFLKLPVEK</sequence>
<proteinExistence type="predicted"/>